<dbReference type="Proteomes" id="UP000499080">
    <property type="component" value="Unassembled WGS sequence"/>
</dbReference>
<protein>
    <submittedName>
        <fullName evidence="2">Uncharacterized protein</fullName>
    </submittedName>
</protein>
<accession>A0A4Y2WR40</accession>
<evidence type="ECO:0000313" key="1">
    <source>
        <dbReference type="EMBL" id="GBO39891.1"/>
    </source>
</evidence>
<dbReference type="EMBL" id="BGPR01065137">
    <property type="protein sequence ID" value="GBO39975.1"/>
    <property type="molecule type" value="Genomic_DNA"/>
</dbReference>
<name>A0A4Y2WR40_ARAVE</name>
<organism evidence="2 5">
    <name type="scientific">Araneus ventricosus</name>
    <name type="common">Orbweaver spider</name>
    <name type="synonym">Epeira ventricosa</name>
    <dbReference type="NCBI Taxonomy" id="182803"/>
    <lineage>
        <taxon>Eukaryota</taxon>
        <taxon>Metazoa</taxon>
        <taxon>Ecdysozoa</taxon>
        <taxon>Arthropoda</taxon>
        <taxon>Chelicerata</taxon>
        <taxon>Arachnida</taxon>
        <taxon>Araneae</taxon>
        <taxon>Araneomorphae</taxon>
        <taxon>Entelegynae</taxon>
        <taxon>Araneoidea</taxon>
        <taxon>Araneidae</taxon>
        <taxon>Araneus</taxon>
    </lineage>
</organism>
<evidence type="ECO:0000313" key="5">
    <source>
        <dbReference type="Proteomes" id="UP000499080"/>
    </source>
</evidence>
<reference evidence="2 5" key="1">
    <citation type="journal article" date="2019" name="Sci. Rep.">
        <title>Orb-weaving spider Araneus ventricosus genome elucidates the spidroin gene catalogue.</title>
        <authorList>
            <person name="Kono N."/>
            <person name="Nakamura H."/>
            <person name="Ohtoshi R."/>
            <person name="Moran D.A.P."/>
            <person name="Shinohara A."/>
            <person name="Yoshida Y."/>
            <person name="Fujiwara M."/>
            <person name="Mori M."/>
            <person name="Tomita M."/>
            <person name="Arakawa K."/>
        </authorList>
    </citation>
    <scope>NUCLEOTIDE SEQUENCE [LARGE SCALE GENOMIC DNA]</scope>
</reference>
<keyword evidence="5" id="KW-1185">Reference proteome</keyword>
<evidence type="ECO:0000313" key="4">
    <source>
        <dbReference type="EMBL" id="GBO40062.1"/>
    </source>
</evidence>
<dbReference type="EMBL" id="BGPR01065223">
    <property type="protein sequence ID" value="GBO40062.1"/>
    <property type="molecule type" value="Genomic_DNA"/>
</dbReference>
<dbReference type="EMBL" id="BGPR01065032">
    <property type="protein sequence ID" value="GBO39891.1"/>
    <property type="molecule type" value="Genomic_DNA"/>
</dbReference>
<dbReference type="AlphaFoldDB" id="A0A4Y2WR40"/>
<sequence length="117" mass="12953">MQNRFNIRDGQYREPPCRIHQRSWLVTWKTESSCSAVASRNLNDSGRYDSSSTKAGVLVAHHRATARPLPKEVRTITGGGTRSPPLLCPRGRRLPACLSGSNSYPCTRGVPLWGYLG</sequence>
<evidence type="ECO:0000313" key="3">
    <source>
        <dbReference type="EMBL" id="GBO39977.1"/>
    </source>
</evidence>
<dbReference type="EMBL" id="BGPR01065139">
    <property type="protein sequence ID" value="GBO39977.1"/>
    <property type="molecule type" value="Genomic_DNA"/>
</dbReference>
<comment type="caution">
    <text evidence="2">The sequence shown here is derived from an EMBL/GenBank/DDBJ whole genome shotgun (WGS) entry which is preliminary data.</text>
</comment>
<gene>
    <name evidence="2" type="ORF">AVEN_138549_1</name>
    <name evidence="3" type="ORF">AVEN_167119_1</name>
    <name evidence="1" type="ORF">AVEN_182013_1</name>
    <name evidence="4" type="ORF">AVEN_29460_1</name>
</gene>
<evidence type="ECO:0000313" key="2">
    <source>
        <dbReference type="EMBL" id="GBO39975.1"/>
    </source>
</evidence>
<proteinExistence type="predicted"/>